<protein>
    <submittedName>
        <fullName evidence="2">S-layer homology domain-containing protein</fullName>
    </submittedName>
</protein>
<gene>
    <name evidence="2" type="ORF">DQX05_28175</name>
</gene>
<evidence type="ECO:0000259" key="1">
    <source>
        <dbReference type="PROSITE" id="PS51272"/>
    </source>
</evidence>
<dbReference type="InterPro" id="IPR051465">
    <property type="entry name" value="Cell_Envelope_Struct_Comp"/>
</dbReference>
<dbReference type="AlphaFoldDB" id="A0A3A3GDT4"/>
<evidence type="ECO:0000313" key="2">
    <source>
        <dbReference type="EMBL" id="RJG17037.1"/>
    </source>
</evidence>
<dbReference type="RefSeq" id="WP_119796590.1">
    <property type="nucleotide sequence ID" value="NZ_QYZD01000052.1"/>
</dbReference>
<dbReference type="Proteomes" id="UP000266177">
    <property type="component" value="Unassembled WGS sequence"/>
</dbReference>
<dbReference type="PROSITE" id="PS51272">
    <property type="entry name" value="SLH"/>
    <property type="match status" value="3"/>
</dbReference>
<dbReference type="Pfam" id="PF00395">
    <property type="entry name" value="SLH"/>
    <property type="match status" value="3"/>
</dbReference>
<organism evidence="2 3">
    <name type="scientific">Paenibacillus thiaminolyticus</name>
    <name type="common">Bacillus thiaminolyticus</name>
    <dbReference type="NCBI Taxonomy" id="49283"/>
    <lineage>
        <taxon>Bacteria</taxon>
        <taxon>Bacillati</taxon>
        <taxon>Bacillota</taxon>
        <taxon>Bacilli</taxon>
        <taxon>Bacillales</taxon>
        <taxon>Paenibacillaceae</taxon>
        <taxon>Paenibacillus</taxon>
    </lineage>
</organism>
<accession>A0A3A3GDT4</accession>
<feature type="domain" description="SLH" evidence="1">
    <location>
        <begin position="164"/>
        <end position="227"/>
    </location>
</feature>
<feature type="domain" description="SLH" evidence="1">
    <location>
        <begin position="94"/>
        <end position="154"/>
    </location>
</feature>
<dbReference type="PANTHER" id="PTHR43308">
    <property type="entry name" value="OUTER MEMBRANE PROTEIN ALPHA-RELATED"/>
    <property type="match status" value="1"/>
</dbReference>
<sequence length="406" mass="44777">MKSTKRVSLFLVMGAVAITALFGTAPREAKAMNFKDVSATHWAKDSIHAAVNAGYFKGYSNGTFKPDATITRAEFASLLSRVSKAEPPTEIENAFSDLNNHWSKKQVERAVAFGFIDPKNYPNGFKPNTALTREEMAIWLSSGLAALDEDYNQALLDTKETLIPVKEYFKPGIPESKAGHIAVAMGTKLMTGYPDGSFGMKNTTTRAETSAILLRFVKVASKKADTFPALNELRAVGTEKNNLEVVTPFEALGGMADSVGKAMTFKNNAGKVVFHRMVAVNVQNWNQKSFYGDLFLDDSDKEFFKKHKGTFPIFTELTIHPKTKGFGLDHYRSGITNLMGGSATHNGQYKKYGYETLPVTDDKEFFSKHSSGVKVWVVSYYNVEEENLGSAVFDDGSILILSNTKK</sequence>
<dbReference type="OrthoDB" id="5845122at2"/>
<name>A0A3A3GDT4_PANTH</name>
<comment type="caution">
    <text evidence="2">The sequence shown here is derived from an EMBL/GenBank/DDBJ whole genome shotgun (WGS) entry which is preliminary data.</text>
</comment>
<dbReference type="PANTHER" id="PTHR43308:SF5">
    <property type="entry name" value="S-LAYER PROTEIN _ PEPTIDOGLYCAN ENDO-BETA-N-ACETYLGLUCOSAMINIDASE"/>
    <property type="match status" value="1"/>
</dbReference>
<feature type="domain" description="SLH" evidence="1">
    <location>
        <begin position="30"/>
        <end position="93"/>
    </location>
</feature>
<dbReference type="EMBL" id="QYZD01000052">
    <property type="protein sequence ID" value="RJG17037.1"/>
    <property type="molecule type" value="Genomic_DNA"/>
</dbReference>
<evidence type="ECO:0000313" key="3">
    <source>
        <dbReference type="Proteomes" id="UP000266177"/>
    </source>
</evidence>
<proteinExistence type="predicted"/>
<dbReference type="InterPro" id="IPR001119">
    <property type="entry name" value="SLH_dom"/>
</dbReference>
<reference evidence="2 3" key="1">
    <citation type="submission" date="2018-09" db="EMBL/GenBank/DDBJ databases">
        <title>Paenibacillus SK2017-BO5.</title>
        <authorList>
            <person name="Piskunova J.V."/>
            <person name="Dubiley S.A."/>
            <person name="Severinov K.V."/>
        </authorList>
    </citation>
    <scope>NUCLEOTIDE SEQUENCE [LARGE SCALE GENOMIC DNA]</scope>
    <source>
        <strain evidence="2 3">BO5</strain>
    </source>
</reference>